<dbReference type="InterPro" id="IPR003458">
    <property type="entry name" value="Phage_T4_Gp38_tail_assem"/>
</dbReference>
<dbReference type="PANTHER" id="PTHR34413:SF1">
    <property type="entry name" value="CYTOPLASMIC PROTEIN"/>
    <property type="match status" value="1"/>
</dbReference>
<proteinExistence type="predicted"/>
<dbReference type="RefSeq" id="WP_057992010.1">
    <property type="nucleotide sequence ID" value="NZ_CP181903.1"/>
</dbReference>
<dbReference type="InterPro" id="IPR051220">
    <property type="entry name" value="TFA_Chaperone"/>
</dbReference>
<reference evidence="1 2" key="1">
    <citation type="submission" date="2018-06" db="EMBL/GenBank/DDBJ databases">
        <title>ACT-28, a chromosomally-encoded AmpC with carbapenemase activity from Enterobacter kobei.</title>
        <authorList>
            <person name="Jousset A.B."/>
            <person name="Oueslati S."/>
            <person name="Bernabeu S."/>
            <person name="Takissian J."/>
            <person name="Creton E."/>
            <person name="Vogel A."/>
            <person name="Cotellon G."/>
            <person name="Bonnin R.A."/>
            <person name="Dortet L."/>
            <person name="Naas T."/>
        </authorList>
    </citation>
    <scope>NUCLEOTIDE SEQUENCE [LARGE SCALE GENOMIC DNA]</scope>
    <source>
        <strain evidence="1 2">149H6</strain>
    </source>
</reference>
<evidence type="ECO:0000313" key="1">
    <source>
        <dbReference type="EMBL" id="RAY22723.1"/>
    </source>
</evidence>
<accession>A0ABX9EY65</accession>
<dbReference type="PANTHER" id="PTHR34413">
    <property type="entry name" value="PROPHAGE TAIL FIBER ASSEMBLY PROTEIN HOMOLOG TFAE-RELATED-RELATED"/>
    <property type="match status" value="1"/>
</dbReference>
<organism evidence="1 2">
    <name type="scientific">Enterobacter kobei</name>
    <dbReference type="NCBI Taxonomy" id="208224"/>
    <lineage>
        <taxon>Bacteria</taxon>
        <taxon>Pseudomonadati</taxon>
        <taxon>Pseudomonadota</taxon>
        <taxon>Gammaproteobacteria</taxon>
        <taxon>Enterobacterales</taxon>
        <taxon>Enterobacteriaceae</taxon>
        <taxon>Enterobacter</taxon>
        <taxon>Enterobacter cloacae complex</taxon>
    </lineage>
</organism>
<dbReference type="Proteomes" id="UP000250603">
    <property type="component" value="Unassembled WGS sequence"/>
</dbReference>
<comment type="caution">
    <text evidence="1">The sequence shown here is derived from an EMBL/GenBank/DDBJ whole genome shotgun (WGS) entry which is preliminary data.</text>
</comment>
<gene>
    <name evidence="1" type="ORF">DP181_17825</name>
</gene>
<evidence type="ECO:0000313" key="2">
    <source>
        <dbReference type="Proteomes" id="UP000250603"/>
    </source>
</evidence>
<protein>
    <submittedName>
        <fullName evidence="1">Phage tail protein</fullName>
    </submittedName>
</protein>
<dbReference type="Pfam" id="PF02413">
    <property type="entry name" value="Caudo_TAP"/>
    <property type="match status" value="1"/>
</dbReference>
<name>A0ABX9EY65_9ENTR</name>
<keyword evidence="2" id="KW-1185">Reference proteome</keyword>
<sequence length="132" mass="14766">MRNYALIKNGVVENVVIWDENGNIFDDYTVVNLEGLTAGIGWTYDGEKFSAPPEPEPTHDELVQKAEILKQALISDANNYIDSNQWPSKLALGRLSDVDKQSFNEWLDYLDALGAVDISAAPDVNWPSRPEK</sequence>
<dbReference type="EMBL" id="QMCK01000059">
    <property type="protein sequence ID" value="RAY22723.1"/>
    <property type="molecule type" value="Genomic_DNA"/>
</dbReference>